<dbReference type="PANTHER" id="PTHR43198">
    <property type="entry name" value="BIFUNCTIONAL TH2 PROTEIN"/>
    <property type="match status" value="1"/>
</dbReference>
<feature type="non-terminal residue" evidence="3">
    <location>
        <position position="1"/>
    </location>
</feature>
<dbReference type="InterPro" id="IPR016084">
    <property type="entry name" value="Haem_Oase-like_multi-hlx"/>
</dbReference>
<reference evidence="3 4" key="1">
    <citation type="submission" date="2019-03" db="EMBL/GenBank/DDBJ databases">
        <title>Genomics of glacier-inhabiting Cryobacterium strains.</title>
        <authorList>
            <person name="Liu Q."/>
            <person name="Xin Y.-H."/>
        </authorList>
    </citation>
    <scope>NUCLEOTIDE SEQUENCE [LARGE SCALE GENOMIC DNA]</scope>
    <source>
        <strain evidence="3 4">Hh15</strain>
    </source>
</reference>
<evidence type="ECO:0000256" key="1">
    <source>
        <dbReference type="ARBA" id="ARBA00004948"/>
    </source>
</evidence>
<gene>
    <name evidence="3" type="ORF">E3O10_17575</name>
</gene>
<name>A0A5F0D0I9_9MICO</name>
<dbReference type="GO" id="GO:0016301">
    <property type="term" value="F:kinase activity"/>
    <property type="evidence" value="ECO:0007669"/>
    <property type="project" value="UniProtKB-KW"/>
</dbReference>
<comment type="pathway">
    <text evidence="1">Cofactor biosynthesis; thiamine diphosphate biosynthesis.</text>
</comment>
<sequence>GVLVAALLPCFWMYQDVGRRLHPLSHDAHPYRSWLDTYADEEFAASTARAIEIVTTVAATADEPSRHHMAQAFRASAGHEREFFAAPLISRR</sequence>
<dbReference type="PANTHER" id="PTHR43198:SF2">
    <property type="entry name" value="SI:CH1073-67J19.1-RELATED"/>
    <property type="match status" value="1"/>
</dbReference>
<keyword evidence="3" id="KW-0418">Kinase</keyword>
<dbReference type="EMBL" id="SOFF01000061">
    <property type="protein sequence ID" value="TFB82403.1"/>
    <property type="molecule type" value="Genomic_DNA"/>
</dbReference>
<evidence type="ECO:0000313" key="4">
    <source>
        <dbReference type="Proteomes" id="UP000297654"/>
    </source>
</evidence>
<dbReference type="AlphaFoldDB" id="A0A5F0D0I9"/>
<comment type="caution">
    <text evidence="3">The sequence shown here is derived from an EMBL/GenBank/DDBJ whole genome shotgun (WGS) entry which is preliminary data.</text>
</comment>
<dbReference type="Gene3D" id="1.20.910.10">
    <property type="entry name" value="Heme oxygenase-like"/>
    <property type="match status" value="1"/>
</dbReference>
<proteinExistence type="predicted"/>
<organism evidence="3 4">
    <name type="scientific">Cryobacterium luteum</name>
    <dbReference type="NCBI Taxonomy" id="1424661"/>
    <lineage>
        <taxon>Bacteria</taxon>
        <taxon>Bacillati</taxon>
        <taxon>Actinomycetota</taxon>
        <taxon>Actinomycetes</taxon>
        <taxon>Micrococcales</taxon>
        <taxon>Microbacteriaceae</taxon>
        <taxon>Cryobacterium</taxon>
    </lineage>
</organism>
<accession>A0A5F0D0I9</accession>
<dbReference type="Proteomes" id="UP000297654">
    <property type="component" value="Unassembled WGS sequence"/>
</dbReference>
<dbReference type="SUPFAM" id="SSF48613">
    <property type="entry name" value="Heme oxygenase-like"/>
    <property type="match status" value="1"/>
</dbReference>
<feature type="domain" description="Thiaminase-2/PQQC" evidence="2">
    <location>
        <begin position="3"/>
        <end position="85"/>
    </location>
</feature>
<evidence type="ECO:0000313" key="3">
    <source>
        <dbReference type="EMBL" id="TFB82403.1"/>
    </source>
</evidence>
<dbReference type="GO" id="GO:0005829">
    <property type="term" value="C:cytosol"/>
    <property type="evidence" value="ECO:0007669"/>
    <property type="project" value="TreeGrafter"/>
</dbReference>
<dbReference type="InterPro" id="IPR050967">
    <property type="entry name" value="Thiamine_Salvage_TenA"/>
</dbReference>
<keyword evidence="4" id="KW-1185">Reference proteome</keyword>
<dbReference type="InterPro" id="IPR004305">
    <property type="entry name" value="Thiaminase-2/PQQC"/>
</dbReference>
<protein>
    <submittedName>
        <fullName evidence="3">Bifunctional hydroxymethylpyrimidine kinase/phosphomethylpyrimidine kinase</fullName>
    </submittedName>
</protein>
<keyword evidence="3" id="KW-0808">Transferase</keyword>
<evidence type="ECO:0000259" key="2">
    <source>
        <dbReference type="Pfam" id="PF03070"/>
    </source>
</evidence>
<dbReference type="Pfam" id="PF03070">
    <property type="entry name" value="TENA_THI-4"/>
    <property type="match status" value="1"/>
</dbReference>